<proteinExistence type="predicted"/>
<protein>
    <submittedName>
        <fullName evidence="1">Uncharacterized protein</fullName>
    </submittedName>
</protein>
<evidence type="ECO:0000313" key="2">
    <source>
        <dbReference type="Proteomes" id="UP000327013"/>
    </source>
</evidence>
<dbReference type="EMBL" id="CM017328">
    <property type="protein sequence ID" value="KAE8125112.1"/>
    <property type="molecule type" value="Genomic_DNA"/>
</dbReference>
<accession>A0A5N6RS84</accession>
<dbReference type="AlphaFoldDB" id="A0A5N6RS84"/>
<keyword evidence="2" id="KW-1185">Reference proteome</keyword>
<reference evidence="1 2" key="1">
    <citation type="submission" date="2019-06" db="EMBL/GenBank/DDBJ databases">
        <title>A chromosomal-level reference genome of Carpinus fangiana (Coryloideae, Betulaceae).</title>
        <authorList>
            <person name="Yang X."/>
            <person name="Wang Z."/>
            <person name="Zhang L."/>
            <person name="Hao G."/>
            <person name="Liu J."/>
            <person name="Yang Y."/>
        </authorList>
    </citation>
    <scope>NUCLEOTIDE SEQUENCE [LARGE SCALE GENOMIC DNA]</scope>
    <source>
        <strain evidence="1">Cfa_2016G</strain>
        <tissue evidence="1">Leaf</tissue>
    </source>
</reference>
<sequence length="122" mass="13732">MQKDEEIVASRVEMWFCNGRRTGDQTVNSNYGKSSEDIDILVLGGKKVGVTSMVMDKGEKEIIGAEGWSVRKWKRQARGGEGKRDCPMLLVRNKKKWKINAEEIGKGYRQKKEEQEGGKPGG</sequence>
<name>A0A5N6RS84_9ROSI</name>
<evidence type="ECO:0000313" key="1">
    <source>
        <dbReference type="EMBL" id="KAE8125112.1"/>
    </source>
</evidence>
<dbReference type="Proteomes" id="UP000327013">
    <property type="component" value="Chromosome 8"/>
</dbReference>
<gene>
    <name evidence="1" type="ORF">FH972_019947</name>
</gene>
<organism evidence="1 2">
    <name type="scientific">Carpinus fangiana</name>
    <dbReference type="NCBI Taxonomy" id="176857"/>
    <lineage>
        <taxon>Eukaryota</taxon>
        <taxon>Viridiplantae</taxon>
        <taxon>Streptophyta</taxon>
        <taxon>Embryophyta</taxon>
        <taxon>Tracheophyta</taxon>
        <taxon>Spermatophyta</taxon>
        <taxon>Magnoliopsida</taxon>
        <taxon>eudicotyledons</taxon>
        <taxon>Gunneridae</taxon>
        <taxon>Pentapetalae</taxon>
        <taxon>rosids</taxon>
        <taxon>fabids</taxon>
        <taxon>Fagales</taxon>
        <taxon>Betulaceae</taxon>
        <taxon>Carpinus</taxon>
    </lineage>
</organism>